<protein>
    <submittedName>
        <fullName evidence="1">Uncharacterized protein</fullName>
    </submittedName>
</protein>
<dbReference type="InterPro" id="IPR024078">
    <property type="entry name" value="LmbE-like_dom_sf"/>
</dbReference>
<gene>
    <name evidence="1" type="ORF">METZ01_LOCUS189447</name>
</gene>
<sequence>MNQTQNLINVFWKEVEDTLRCYKSQISDFPGPRSTEAVGTSTKFRGTQAGFGYGEDLHIVCMVS</sequence>
<organism evidence="1">
    <name type="scientific">marine metagenome</name>
    <dbReference type="NCBI Taxonomy" id="408172"/>
    <lineage>
        <taxon>unclassified sequences</taxon>
        <taxon>metagenomes</taxon>
        <taxon>ecological metagenomes</taxon>
    </lineage>
</organism>
<dbReference type="EMBL" id="UINC01038901">
    <property type="protein sequence ID" value="SVB36593.1"/>
    <property type="molecule type" value="Genomic_DNA"/>
</dbReference>
<accession>A0A382DG60</accession>
<evidence type="ECO:0000313" key="1">
    <source>
        <dbReference type="EMBL" id="SVB36593.1"/>
    </source>
</evidence>
<reference evidence="1" key="1">
    <citation type="submission" date="2018-05" db="EMBL/GenBank/DDBJ databases">
        <authorList>
            <person name="Lanie J.A."/>
            <person name="Ng W.-L."/>
            <person name="Kazmierczak K.M."/>
            <person name="Andrzejewski T.M."/>
            <person name="Davidsen T.M."/>
            <person name="Wayne K.J."/>
            <person name="Tettelin H."/>
            <person name="Glass J.I."/>
            <person name="Rusch D."/>
            <person name="Podicherti R."/>
            <person name="Tsui H.-C.T."/>
            <person name="Winkler M.E."/>
        </authorList>
    </citation>
    <scope>NUCLEOTIDE SEQUENCE</scope>
</reference>
<name>A0A382DG60_9ZZZZ</name>
<dbReference type="Gene3D" id="3.40.50.10320">
    <property type="entry name" value="LmbE-like"/>
    <property type="match status" value="1"/>
</dbReference>
<proteinExistence type="predicted"/>
<dbReference type="AlphaFoldDB" id="A0A382DG60"/>